<protein>
    <submittedName>
        <fullName evidence="1">Uncharacterized protein</fullName>
    </submittedName>
</protein>
<evidence type="ECO:0000313" key="2">
    <source>
        <dbReference type="Proteomes" id="UP000626220"/>
    </source>
</evidence>
<name>A0A8J3MAZ0_9RHOB</name>
<dbReference type="AlphaFoldDB" id="A0A8J3MAZ0"/>
<gene>
    <name evidence="1" type="ORF">GCM10017056_47780</name>
</gene>
<reference evidence="1" key="1">
    <citation type="journal article" date="2014" name="Int. J. Syst. Evol. Microbiol.">
        <title>Complete genome sequence of Corynebacterium casei LMG S-19264T (=DSM 44701T), isolated from a smear-ripened cheese.</title>
        <authorList>
            <consortium name="US DOE Joint Genome Institute (JGI-PGF)"/>
            <person name="Walter F."/>
            <person name="Albersmeier A."/>
            <person name="Kalinowski J."/>
            <person name="Ruckert C."/>
        </authorList>
    </citation>
    <scope>NUCLEOTIDE SEQUENCE</scope>
    <source>
        <strain evidence="1">KCTC 42650</strain>
    </source>
</reference>
<accession>A0A8J3MAZ0</accession>
<dbReference type="EMBL" id="BNCJ01000027">
    <property type="protein sequence ID" value="GHF71299.1"/>
    <property type="molecule type" value="Genomic_DNA"/>
</dbReference>
<dbReference type="RefSeq" id="WP_189682652.1">
    <property type="nucleotide sequence ID" value="NZ_BNCJ01000027.1"/>
</dbReference>
<organism evidence="1 2">
    <name type="scientific">Seohaeicola zhoushanensis</name>
    <dbReference type="NCBI Taxonomy" id="1569283"/>
    <lineage>
        <taxon>Bacteria</taxon>
        <taxon>Pseudomonadati</taxon>
        <taxon>Pseudomonadota</taxon>
        <taxon>Alphaproteobacteria</taxon>
        <taxon>Rhodobacterales</taxon>
        <taxon>Roseobacteraceae</taxon>
        <taxon>Seohaeicola</taxon>
    </lineage>
</organism>
<keyword evidence="2" id="KW-1185">Reference proteome</keyword>
<dbReference type="Proteomes" id="UP000626220">
    <property type="component" value="Unassembled WGS sequence"/>
</dbReference>
<sequence>MTWKAVFETATGKLRSVGTVVADPLPEGLSVVDLAGRPDGAMLWNEATQAFDVPAPAPVLTWSRTEFLELFTAAERLTIRELTKTVPAMDDYLFMVQTATTIRSDHALVTDGLAALVAGGIITQARADAIAAGEKP</sequence>
<comment type="caution">
    <text evidence="1">The sequence shown here is derived from an EMBL/GenBank/DDBJ whole genome shotgun (WGS) entry which is preliminary data.</text>
</comment>
<reference evidence="1" key="2">
    <citation type="submission" date="2020-09" db="EMBL/GenBank/DDBJ databases">
        <authorList>
            <person name="Sun Q."/>
            <person name="Kim S."/>
        </authorList>
    </citation>
    <scope>NUCLEOTIDE SEQUENCE</scope>
    <source>
        <strain evidence="1">KCTC 42650</strain>
    </source>
</reference>
<proteinExistence type="predicted"/>
<evidence type="ECO:0000313" key="1">
    <source>
        <dbReference type="EMBL" id="GHF71299.1"/>
    </source>
</evidence>